<evidence type="ECO:0000259" key="2">
    <source>
        <dbReference type="Pfam" id="PF05838"/>
    </source>
</evidence>
<protein>
    <submittedName>
        <fullName evidence="4">Uncharacterized protein</fullName>
    </submittedName>
</protein>
<sequence>MKRNFQTVMPYIFSEEGGYADNPADPGGATNMGITINTLSAWEGRQVSPQDVKELTQATATQIYQVEFWNKIDGNDLPSGVDYALFDFAVNSGPGRAAKTLQKILAMPEDGIIGAQTVAAAAARSPEGIINALCDARAAWLRGLSTAATFGNGWLARVERVRARALALAATPPAITQPADPAGNPSPKARQADIAFTSALKHPEALGTMGSVASGLAAIATGNGPVQYALAIVMVACAGVGLWYFVRRVRSEP</sequence>
<feature type="domain" description="Peptidoglycan binding" evidence="3">
    <location>
        <begin position="97"/>
        <end position="158"/>
    </location>
</feature>
<dbReference type="Pfam" id="PF05838">
    <property type="entry name" value="Glyco_hydro_108"/>
    <property type="match status" value="1"/>
</dbReference>
<dbReference type="InterPro" id="IPR023346">
    <property type="entry name" value="Lysozyme-like_dom_sf"/>
</dbReference>
<dbReference type="InterPro" id="IPR018537">
    <property type="entry name" value="Peptidoglycan-bd_3"/>
</dbReference>
<dbReference type="GeneID" id="93016764"/>
<name>A0A0E1X427_9HYPH</name>
<dbReference type="HOGENOM" id="CLU_082693_0_1_5"/>
<organism evidence="4">
    <name type="scientific">Brucella pinnipedialis M292/94/1</name>
    <dbReference type="NCBI Taxonomy" id="520462"/>
    <lineage>
        <taxon>Bacteria</taxon>
        <taxon>Pseudomonadati</taxon>
        <taxon>Pseudomonadota</taxon>
        <taxon>Alphaproteobacteria</taxon>
        <taxon>Hyphomicrobiales</taxon>
        <taxon>Brucellaceae</taxon>
        <taxon>Brucella/Ochrobactrum group</taxon>
        <taxon>Brucella</taxon>
    </lineage>
</organism>
<dbReference type="CDD" id="cd13926">
    <property type="entry name" value="N-acetylmuramidase_GH108"/>
    <property type="match status" value="1"/>
</dbReference>
<keyword evidence="1" id="KW-0472">Membrane</keyword>
<dbReference type="Pfam" id="PF09374">
    <property type="entry name" value="PG_binding_3"/>
    <property type="match status" value="1"/>
</dbReference>
<gene>
    <name evidence="4" type="ORF">BALG_01119</name>
</gene>
<dbReference type="SUPFAM" id="SSF53955">
    <property type="entry name" value="Lysozyme-like"/>
    <property type="match status" value="1"/>
</dbReference>
<dbReference type="Gene3D" id="1.20.141.10">
    <property type="entry name" value="Chitosanase, subunit A, domain 1"/>
    <property type="match status" value="1"/>
</dbReference>
<accession>A0A0E1X427</accession>
<dbReference type="EMBL" id="EQ999546">
    <property type="protein sequence ID" value="EEZ30999.1"/>
    <property type="molecule type" value="Genomic_DNA"/>
</dbReference>
<evidence type="ECO:0000259" key="3">
    <source>
        <dbReference type="Pfam" id="PF09374"/>
    </source>
</evidence>
<feature type="domain" description="TtsA-like Glycoside hydrolase family 108" evidence="2">
    <location>
        <begin position="10"/>
        <end position="93"/>
    </location>
</feature>
<keyword evidence="1" id="KW-1133">Transmembrane helix</keyword>
<feature type="transmembrane region" description="Helical" evidence="1">
    <location>
        <begin position="228"/>
        <end position="246"/>
    </location>
</feature>
<keyword evidence="1" id="KW-0812">Transmembrane</keyword>
<evidence type="ECO:0000256" key="1">
    <source>
        <dbReference type="SAM" id="Phobius"/>
    </source>
</evidence>
<evidence type="ECO:0000313" key="4">
    <source>
        <dbReference type="EMBL" id="EEZ30999.1"/>
    </source>
</evidence>
<dbReference type="Proteomes" id="UP000004659">
    <property type="component" value="Unassembled WGS sequence"/>
</dbReference>
<dbReference type="AlphaFoldDB" id="A0A0E1X427"/>
<dbReference type="RefSeq" id="WP_002963986.1">
    <property type="nucleotide sequence ID" value="NZ_EQ999546.1"/>
</dbReference>
<dbReference type="InterPro" id="IPR008565">
    <property type="entry name" value="TtsA-like_GH18_dom"/>
</dbReference>
<proteinExistence type="predicted"/>
<reference evidence="4" key="1">
    <citation type="submission" date="2009-01" db="EMBL/GenBank/DDBJ databases">
        <title>The Genome Sequence of Brucella pinnipedialis M292/94/1.</title>
        <authorList>
            <consortium name="The Broad Institute Genome Sequencing Platform"/>
            <person name="Ward D."/>
            <person name="Young S.K."/>
            <person name="Kodira C.D."/>
            <person name="Zeng Q."/>
            <person name="Koehrsen M."/>
            <person name="Alvarado L."/>
            <person name="Berlin A."/>
            <person name="Borenstein D."/>
            <person name="Chen Z."/>
            <person name="Engels R."/>
            <person name="Freedman E."/>
            <person name="Gellesch M."/>
            <person name="Goldberg J."/>
            <person name="Griggs A."/>
            <person name="Gujja S."/>
            <person name="Heiman D."/>
            <person name="Hepburn T."/>
            <person name="Howarth C."/>
            <person name="Jen D."/>
            <person name="Larson L."/>
            <person name="Lewis B."/>
            <person name="Mehta T."/>
            <person name="Park D."/>
            <person name="Pearson M."/>
            <person name="Roberts A."/>
            <person name="Saif S."/>
            <person name="Shea T."/>
            <person name="Shenoy N."/>
            <person name="Sisk P."/>
            <person name="Stolte C."/>
            <person name="Sykes S."/>
            <person name="Walk T."/>
            <person name="White J."/>
            <person name="Yandava C."/>
            <person name="Whatmore A.M."/>
            <person name="Perrett L.L."/>
            <person name="O'Callaghan D."/>
            <person name="Nusbaum C."/>
            <person name="Galagan J."/>
            <person name="Birren B."/>
        </authorList>
    </citation>
    <scope>NUCLEOTIDE SEQUENCE [LARGE SCALE GENOMIC DNA]</scope>
    <source>
        <strain evidence="4">M292/94/1</strain>
    </source>
</reference>